<sequence>MYRWLRLEGYNRYASLLGGWTLMLLPKVFAHWGAGHYTLIYAFSWTPWVLVAEKLRQFYAKQVWPAFFFPGLVLGLGWLADLRWGVVLSGLWLGYAVLGGLKLLQRKNIPQIGTFIIQLIWGFMVAAPLLLPLLEWLPLTTRNELNPSEALTYSLPPHYLIGLLFPGFGRAHEWVTYLGIVPISMLVLVIAVPTLRHSLRGWLILGGLAMLAALGAYFPGVDLIMHLPVTNLLRVPARFWFIVGFVASLSTAAGVNWLMASPRVLRPDIILWLSGLLGFIVFLTLGWRLLFGEMPLLLLFGIVLLAVLVLTVALWERQRLKRDIGWTILALLLLVDLEIVNRTWIVFHPEDEIREKTSNLVTFFRQDNGIFRIYSPSFSLPQYIAVRNQLELADGVHPLQLKTYVRYMSMATGVPQEGYSVTLPPFVSGDPQIDNRFYFPRADWLGWWNVKYVVSAFPLQVTGLELITQIDGQLIYLNRRAFPRAWIQSGLFWPPRIEGEAEIIRRSPNEWKIRAQGPGWLILAEVAYPGWEASLDGQPRMVQSLQGLFRAIEVPVGDHVISLRYKPRLPILGIALAVFAWGVVLMTPVVKHIFMRGARVEHLRINK</sequence>
<feature type="transmembrane region" description="Helical" evidence="1">
    <location>
        <begin position="29"/>
        <end position="51"/>
    </location>
</feature>
<feature type="transmembrane region" description="Helical" evidence="1">
    <location>
        <begin position="270"/>
        <end position="290"/>
    </location>
</feature>
<feature type="transmembrane region" description="Helical" evidence="1">
    <location>
        <begin position="86"/>
        <end position="104"/>
    </location>
</feature>
<feature type="transmembrane region" description="Helical" evidence="1">
    <location>
        <begin position="63"/>
        <end position="80"/>
    </location>
</feature>
<keyword evidence="1" id="KW-1133">Transmembrane helix</keyword>
<keyword evidence="3" id="KW-1185">Reference proteome</keyword>
<keyword evidence="1" id="KW-0812">Transmembrane</keyword>
<evidence type="ECO:0000256" key="1">
    <source>
        <dbReference type="SAM" id="Phobius"/>
    </source>
</evidence>
<dbReference type="Proteomes" id="UP001254165">
    <property type="component" value="Unassembled WGS sequence"/>
</dbReference>
<feature type="transmembrane region" description="Helical" evidence="1">
    <location>
        <begin position="202"/>
        <end position="219"/>
    </location>
</feature>
<protein>
    <submittedName>
        <fullName evidence="2">YfhO family protein</fullName>
    </submittedName>
</protein>
<feature type="transmembrane region" description="Helical" evidence="1">
    <location>
        <begin position="174"/>
        <end position="195"/>
    </location>
</feature>
<accession>A0ABU3NJ19</accession>
<evidence type="ECO:0000313" key="3">
    <source>
        <dbReference type="Proteomes" id="UP001254165"/>
    </source>
</evidence>
<proteinExistence type="predicted"/>
<comment type="caution">
    <text evidence="2">The sequence shown here is derived from an EMBL/GenBank/DDBJ whole genome shotgun (WGS) entry which is preliminary data.</text>
</comment>
<dbReference type="Pfam" id="PF09586">
    <property type="entry name" value="YfhO"/>
    <property type="match status" value="1"/>
</dbReference>
<name>A0ABU3NJ19_9CHLR</name>
<feature type="transmembrane region" description="Helical" evidence="1">
    <location>
        <begin position="296"/>
        <end position="315"/>
    </location>
</feature>
<feature type="transmembrane region" description="Helical" evidence="1">
    <location>
        <begin position="569"/>
        <end position="590"/>
    </location>
</feature>
<evidence type="ECO:0000313" key="2">
    <source>
        <dbReference type="EMBL" id="MDT8896854.1"/>
    </source>
</evidence>
<feature type="transmembrane region" description="Helical" evidence="1">
    <location>
        <begin position="327"/>
        <end position="347"/>
    </location>
</feature>
<reference evidence="2 3" key="1">
    <citation type="submission" date="2023-07" db="EMBL/GenBank/DDBJ databases">
        <title>Novel species of Thermanaerothrix with wide hydrolytic capabilities.</title>
        <authorList>
            <person name="Zayulina K.S."/>
            <person name="Podosokorskaya O.A."/>
            <person name="Elcheninov A.G."/>
        </authorList>
    </citation>
    <scope>NUCLEOTIDE SEQUENCE [LARGE SCALE GENOMIC DNA]</scope>
    <source>
        <strain evidence="2 3">4228-RoL</strain>
    </source>
</reference>
<gene>
    <name evidence="2" type="ORF">QYE77_01130</name>
</gene>
<feature type="transmembrane region" description="Helical" evidence="1">
    <location>
        <begin position="116"/>
        <end position="134"/>
    </location>
</feature>
<dbReference type="InterPro" id="IPR018580">
    <property type="entry name" value="Uncharacterised_YfhO"/>
</dbReference>
<keyword evidence="1" id="KW-0472">Membrane</keyword>
<dbReference type="EMBL" id="JAUHMF010000001">
    <property type="protein sequence ID" value="MDT8896854.1"/>
    <property type="molecule type" value="Genomic_DNA"/>
</dbReference>
<dbReference type="RefSeq" id="WP_315623441.1">
    <property type="nucleotide sequence ID" value="NZ_JAUHMF010000001.1"/>
</dbReference>
<organism evidence="2 3">
    <name type="scientific">Thermanaerothrix solaris</name>
    <dbReference type="NCBI Taxonomy" id="3058434"/>
    <lineage>
        <taxon>Bacteria</taxon>
        <taxon>Bacillati</taxon>
        <taxon>Chloroflexota</taxon>
        <taxon>Anaerolineae</taxon>
        <taxon>Anaerolineales</taxon>
        <taxon>Anaerolineaceae</taxon>
        <taxon>Thermanaerothrix</taxon>
    </lineage>
</organism>
<feature type="transmembrane region" description="Helical" evidence="1">
    <location>
        <begin position="239"/>
        <end position="258"/>
    </location>
</feature>